<reference evidence="1" key="1">
    <citation type="journal article" date="2014" name="Front. Microbiol.">
        <title>High frequency of phylogenetically diverse reductive dehalogenase-homologous genes in deep subseafloor sedimentary metagenomes.</title>
        <authorList>
            <person name="Kawai M."/>
            <person name="Futagami T."/>
            <person name="Toyoda A."/>
            <person name="Takaki Y."/>
            <person name="Nishi S."/>
            <person name="Hori S."/>
            <person name="Arai W."/>
            <person name="Tsubouchi T."/>
            <person name="Morono Y."/>
            <person name="Uchiyama I."/>
            <person name="Ito T."/>
            <person name="Fujiyama A."/>
            <person name="Inagaki F."/>
            <person name="Takami H."/>
        </authorList>
    </citation>
    <scope>NUCLEOTIDE SEQUENCE</scope>
    <source>
        <strain evidence="1">Expedition CK06-06</strain>
    </source>
</reference>
<dbReference type="EMBL" id="BARW01010982">
    <property type="protein sequence ID" value="GAI82795.1"/>
    <property type="molecule type" value="Genomic_DNA"/>
</dbReference>
<evidence type="ECO:0000313" key="1">
    <source>
        <dbReference type="EMBL" id="GAI82795.1"/>
    </source>
</evidence>
<sequence length="35" mass="3877">MISVEEALERVLSYVSVLDGEEKPILQCLGQRANS</sequence>
<feature type="non-terminal residue" evidence="1">
    <location>
        <position position="35"/>
    </location>
</feature>
<comment type="caution">
    <text evidence="1">The sequence shown here is derived from an EMBL/GenBank/DDBJ whole genome shotgun (WGS) entry which is preliminary data.</text>
</comment>
<accession>X1T5A8</accession>
<organism evidence="1">
    <name type="scientific">marine sediment metagenome</name>
    <dbReference type="NCBI Taxonomy" id="412755"/>
    <lineage>
        <taxon>unclassified sequences</taxon>
        <taxon>metagenomes</taxon>
        <taxon>ecological metagenomes</taxon>
    </lineage>
</organism>
<name>X1T5A8_9ZZZZ</name>
<protein>
    <submittedName>
        <fullName evidence="1">Uncharacterized protein</fullName>
    </submittedName>
</protein>
<gene>
    <name evidence="1" type="ORF">S12H4_21369</name>
</gene>
<proteinExistence type="predicted"/>
<dbReference type="AlphaFoldDB" id="X1T5A8"/>